<dbReference type="AlphaFoldDB" id="A0A834NC46"/>
<gene>
    <name evidence="1" type="ORF">HZH68_006329</name>
</gene>
<dbReference type="Proteomes" id="UP000617340">
    <property type="component" value="Unassembled WGS sequence"/>
</dbReference>
<keyword evidence="2" id="KW-1185">Reference proteome</keyword>
<evidence type="ECO:0000313" key="2">
    <source>
        <dbReference type="Proteomes" id="UP000617340"/>
    </source>
</evidence>
<reference evidence="1" key="1">
    <citation type="journal article" date="2020" name="G3 (Bethesda)">
        <title>High-Quality Assemblies for Three Invasive Social Wasps from the &lt;i&gt;Vespula&lt;/i&gt; Genus.</title>
        <authorList>
            <person name="Harrop T.W.R."/>
            <person name="Guhlin J."/>
            <person name="McLaughlin G.M."/>
            <person name="Permina E."/>
            <person name="Stockwell P."/>
            <person name="Gilligan J."/>
            <person name="Le Lec M.F."/>
            <person name="Gruber M.A.M."/>
            <person name="Quinn O."/>
            <person name="Lovegrove M."/>
            <person name="Duncan E.J."/>
            <person name="Remnant E.J."/>
            <person name="Van Eeckhoven J."/>
            <person name="Graham B."/>
            <person name="Knapp R.A."/>
            <person name="Langford K.W."/>
            <person name="Kronenberg Z."/>
            <person name="Press M.O."/>
            <person name="Eacker S.M."/>
            <person name="Wilson-Rankin E.E."/>
            <person name="Purcell J."/>
            <person name="Lester P.J."/>
            <person name="Dearden P.K."/>
        </authorList>
    </citation>
    <scope>NUCLEOTIDE SEQUENCE</scope>
    <source>
        <strain evidence="1">Linc-1</strain>
    </source>
</reference>
<accession>A0A834NC46</accession>
<name>A0A834NC46_VESGE</name>
<proteinExistence type="predicted"/>
<dbReference type="EMBL" id="JACSDZ010000005">
    <property type="protein sequence ID" value="KAF7403535.1"/>
    <property type="molecule type" value="Genomic_DNA"/>
</dbReference>
<protein>
    <submittedName>
        <fullName evidence="1">Uncharacterized protein</fullName>
    </submittedName>
</protein>
<organism evidence="1 2">
    <name type="scientific">Vespula germanica</name>
    <name type="common">German yellow jacket</name>
    <name type="synonym">Paravespula germanica</name>
    <dbReference type="NCBI Taxonomy" id="30212"/>
    <lineage>
        <taxon>Eukaryota</taxon>
        <taxon>Metazoa</taxon>
        <taxon>Ecdysozoa</taxon>
        <taxon>Arthropoda</taxon>
        <taxon>Hexapoda</taxon>
        <taxon>Insecta</taxon>
        <taxon>Pterygota</taxon>
        <taxon>Neoptera</taxon>
        <taxon>Endopterygota</taxon>
        <taxon>Hymenoptera</taxon>
        <taxon>Apocrita</taxon>
        <taxon>Aculeata</taxon>
        <taxon>Vespoidea</taxon>
        <taxon>Vespidae</taxon>
        <taxon>Vespinae</taxon>
        <taxon>Vespula</taxon>
    </lineage>
</organism>
<sequence length="135" mass="15582">MESSRVDYRPCPVRASNSAYLFTMQVRRQSSIKVVSSLCIGITFESIQFPDTFIDWDTPLAYPIYRLISVAKLGVYRKRFASPCLLVSPHSLSIWRLPLRHIRDITARTTEKIYDVRSKDNLAASIEKSMFDRTC</sequence>
<evidence type="ECO:0000313" key="1">
    <source>
        <dbReference type="EMBL" id="KAF7403535.1"/>
    </source>
</evidence>
<comment type="caution">
    <text evidence="1">The sequence shown here is derived from an EMBL/GenBank/DDBJ whole genome shotgun (WGS) entry which is preliminary data.</text>
</comment>